<sequence>MTKKRGQSQQDDDDDNDNNNNRIDNLDDNVLLEILERIPWIWAVECKCVCKKWYNLISDSHYSICSPFTFIFQLDYYDKYQVNRDGFVFYGFTEHPGFKTLGLSLSFLPCYNRTNPFRPVHIVMSYNNLLVCSEPPISNPIGIISETVYYIVDPIMRRYIQVPPVLTIQKPAAYGLFVANSALFLSYKMVRVSSCWSSWMHESEYFCIEVFSSEVEEWKRTWFLSPKRKLFNDGGCSSTSAIAVNNKLHWVVERNVLVYDSSNETCTFIEVPPPQSMAKVTRCLGEFDGLIWLCQLESCAPFNNILNVWELEEYGSGHINWRLEHYMMWFGLEVEKFKSNEVLAFHPFDPNTLLMTYGDGLVRYNLRRGTLKEVMSWRGCDSSHVWTTKRVFPHHSSTRFYSSTFYSMIDLT</sequence>
<dbReference type="InterPro" id="IPR036047">
    <property type="entry name" value="F-box-like_dom_sf"/>
</dbReference>
<dbReference type="SUPFAM" id="SSF81383">
    <property type="entry name" value="F-box domain"/>
    <property type="match status" value="1"/>
</dbReference>
<dbReference type="OMA" id="HESEYFC"/>
<keyword evidence="4" id="KW-1185">Reference proteome</keyword>
<dbReference type="InterPro" id="IPR055290">
    <property type="entry name" value="At3g26010-like"/>
</dbReference>
<dbReference type="OrthoDB" id="674184at2759"/>
<dbReference type="SMART" id="SM00256">
    <property type="entry name" value="FBOX"/>
    <property type="match status" value="1"/>
</dbReference>
<dbReference type="Gramene" id="AUR62006001-RA">
    <property type="protein sequence ID" value="AUR62006001-RA:cds"/>
    <property type="gene ID" value="AUR62006001"/>
</dbReference>
<name>A0A803L2B2_CHEQI</name>
<evidence type="ECO:0000313" key="4">
    <source>
        <dbReference type="Proteomes" id="UP000596660"/>
    </source>
</evidence>
<evidence type="ECO:0000256" key="1">
    <source>
        <dbReference type="SAM" id="MobiDB-lite"/>
    </source>
</evidence>
<gene>
    <name evidence="3" type="primary">LOC110726165</name>
</gene>
<dbReference type="Proteomes" id="UP000596660">
    <property type="component" value="Unplaced"/>
</dbReference>
<protein>
    <recommendedName>
        <fullName evidence="2">F-box domain-containing protein</fullName>
    </recommendedName>
</protein>
<dbReference type="AlphaFoldDB" id="A0A803L2B2"/>
<dbReference type="EnsemblPlants" id="AUR62006001-RA">
    <property type="protein sequence ID" value="AUR62006001-RA:cds"/>
    <property type="gene ID" value="AUR62006001"/>
</dbReference>
<evidence type="ECO:0000313" key="3">
    <source>
        <dbReference type="EnsemblPlants" id="AUR62006001-RA:cds"/>
    </source>
</evidence>
<dbReference type="GeneID" id="110726165"/>
<feature type="domain" description="F-box" evidence="2">
    <location>
        <begin position="26"/>
        <end position="66"/>
    </location>
</feature>
<dbReference type="Gene3D" id="1.20.1280.50">
    <property type="match status" value="1"/>
</dbReference>
<reference evidence="3" key="2">
    <citation type="submission" date="2021-03" db="UniProtKB">
        <authorList>
            <consortium name="EnsemblPlants"/>
        </authorList>
    </citation>
    <scope>IDENTIFICATION</scope>
</reference>
<dbReference type="KEGG" id="cqi:110726165"/>
<dbReference type="RefSeq" id="XP_021761318.1">
    <property type="nucleotide sequence ID" value="XM_021905626.1"/>
</dbReference>
<accession>A0A803L2B2</accession>
<evidence type="ECO:0000259" key="2">
    <source>
        <dbReference type="SMART" id="SM00256"/>
    </source>
</evidence>
<dbReference type="InterPro" id="IPR001810">
    <property type="entry name" value="F-box_dom"/>
</dbReference>
<feature type="region of interest" description="Disordered" evidence="1">
    <location>
        <begin position="1"/>
        <end position="21"/>
    </location>
</feature>
<organism evidence="3 4">
    <name type="scientific">Chenopodium quinoa</name>
    <name type="common">Quinoa</name>
    <dbReference type="NCBI Taxonomy" id="63459"/>
    <lineage>
        <taxon>Eukaryota</taxon>
        <taxon>Viridiplantae</taxon>
        <taxon>Streptophyta</taxon>
        <taxon>Embryophyta</taxon>
        <taxon>Tracheophyta</taxon>
        <taxon>Spermatophyta</taxon>
        <taxon>Magnoliopsida</taxon>
        <taxon>eudicotyledons</taxon>
        <taxon>Gunneridae</taxon>
        <taxon>Pentapetalae</taxon>
        <taxon>Caryophyllales</taxon>
        <taxon>Chenopodiaceae</taxon>
        <taxon>Chenopodioideae</taxon>
        <taxon>Atripliceae</taxon>
        <taxon>Chenopodium</taxon>
    </lineage>
</organism>
<reference evidence="3" key="1">
    <citation type="journal article" date="2017" name="Nature">
        <title>The genome of Chenopodium quinoa.</title>
        <authorList>
            <person name="Jarvis D.E."/>
            <person name="Ho Y.S."/>
            <person name="Lightfoot D.J."/>
            <person name="Schmoeckel S.M."/>
            <person name="Li B."/>
            <person name="Borm T.J.A."/>
            <person name="Ohyanagi H."/>
            <person name="Mineta K."/>
            <person name="Michell C.T."/>
            <person name="Saber N."/>
            <person name="Kharbatia N.M."/>
            <person name="Rupper R.R."/>
            <person name="Sharp A.R."/>
            <person name="Dally N."/>
            <person name="Boughton B.A."/>
            <person name="Woo Y.H."/>
            <person name="Gao G."/>
            <person name="Schijlen E.G.W.M."/>
            <person name="Guo X."/>
            <person name="Momin A.A."/>
            <person name="Negrao S."/>
            <person name="Al-Babili S."/>
            <person name="Gehring C."/>
            <person name="Roessner U."/>
            <person name="Jung C."/>
            <person name="Murphy K."/>
            <person name="Arold S.T."/>
            <person name="Gojobori T."/>
            <person name="van der Linden C.G."/>
            <person name="van Loo E.N."/>
            <person name="Jellen E.N."/>
            <person name="Maughan P.J."/>
            <person name="Tester M."/>
        </authorList>
    </citation>
    <scope>NUCLEOTIDE SEQUENCE [LARGE SCALE GENOMIC DNA]</scope>
    <source>
        <strain evidence="3">cv. PI 614886</strain>
    </source>
</reference>
<dbReference type="PANTHER" id="PTHR35546:SF130">
    <property type="entry name" value="EXPRESSED PROTEIN"/>
    <property type="match status" value="1"/>
</dbReference>
<dbReference type="PANTHER" id="PTHR35546">
    <property type="entry name" value="F-BOX PROTEIN INTERACTION DOMAIN PROTEIN-RELATED"/>
    <property type="match status" value="1"/>
</dbReference>
<proteinExistence type="predicted"/>